<evidence type="ECO:0000313" key="2">
    <source>
        <dbReference type="Proteomes" id="UP000018040"/>
    </source>
</evidence>
<protein>
    <submittedName>
        <fullName evidence="1">Uncharacterized protein</fullName>
    </submittedName>
</protein>
<reference evidence="1 2" key="2">
    <citation type="journal article" date="2013" name="Genome Biol. Evol.">
        <title>Genome sequencing of Giardia lamblia genotypes A2 and B isolates (DH and GS) and comparative analysis with the genomes of genotypes A1 and E (WB and Pig).</title>
        <authorList>
            <person name="Adam R.D."/>
            <person name="Dahlstrom E.W."/>
            <person name="Martens C.A."/>
            <person name="Bruno D.P."/>
            <person name="Barbian K.D."/>
            <person name="Ricklefs S.M."/>
            <person name="Hernandez M.M."/>
            <person name="Narla N.P."/>
            <person name="Patel R.B."/>
            <person name="Porcella S.F."/>
            <person name="Nash T.E."/>
        </authorList>
    </citation>
    <scope>NUCLEOTIDE SEQUENCE [LARGE SCALE GENOMIC DNA]</scope>
    <source>
        <strain evidence="1 2">GS</strain>
    </source>
</reference>
<name>V6TPF6_GIAIN</name>
<gene>
    <name evidence="1" type="ORF">GSB_154558</name>
</gene>
<dbReference type="Proteomes" id="UP000018040">
    <property type="component" value="Unassembled WGS sequence"/>
</dbReference>
<dbReference type="EMBL" id="AHHH01000198">
    <property type="protein sequence ID" value="ESU40606.1"/>
    <property type="molecule type" value="Genomic_DNA"/>
</dbReference>
<sequence length="62" mass="6974">MSRRILRLSFSFVRFFGCHPALTGEEKIISAPDAFLYPLLRVVGCRRSPLFKSIICQALSGT</sequence>
<comment type="caution">
    <text evidence="1">The sequence shown here is derived from an EMBL/GenBank/DDBJ whole genome shotgun (WGS) entry which is preliminary data.</text>
</comment>
<dbReference type="AlphaFoldDB" id="V6TPF6"/>
<organism evidence="1 2">
    <name type="scientific">Giardia intestinalis</name>
    <name type="common">Giardia lamblia</name>
    <dbReference type="NCBI Taxonomy" id="5741"/>
    <lineage>
        <taxon>Eukaryota</taxon>
        <taxon>Metamonada</taxon>
        <taxon>Diplomonadida</taxon>
        <taxon>Hexamitidae</taxon>
        <taxon>Giardiinae</taxon>
        <taxon>Giardia</taxon>
    </lineage>
</organism>
<proteinExistence type="predicted"/>
<accession>V6TPF6</accession>
<evidence type="ECO:0000313" key="1">
    <source>
        <dbReference type="EMBL" id="ESU40606.1"/>
    </source>
</evidence>
<reference evidence="2" key="1">
    <citation type="submission" date="2012-02" db="EMBL/GenBank/DDBJ databases">
        <title>Genome sequencing of Giardia lamblia Genotypes A2 and B isolates (DH and GS) and comparative analysis with the genomes of Genotypes A1 and E (WB and Pig).</title>
        <authorList>
            <person name="Adam R."/>
            <person name="Dahlstrom E."/>
            <person name="Martens C."/>
            <person name="Bruno D."/>
            <person name="Barbian K."/>
            <person name="Porcella S.F."/>
            <person name="Nash T."/>
        </authorList>
    </citation>
    <scope>NUCLEOTIDE SEQUENCE</scope>
    <source>
        <strain evidence="2">GS</strain>
    </source>
</reference>